<comment type="caution">
    <text evidence="2">The sequence shown here is derived from an EMBL/GenBank/DDBJ whole genome shotgun (WGS) entry which is preliminary data.</text>
</comment>
<reference evidence="2 3" key="1">
    <citation type="submission" date="2024-11" db="EMBL/GenBank/DDBJ databases">
        <title>A near-complete genome assembly of Cinchona calisaya.</title>
        <authorList>
            <person name="Lian D.C."/>
            <person name="Zhao X.W."/>
            <person name="Wei L."/>
        </authorList>
    </citation>
    <scope>NUCLEOTIDE SEQUENCE [LARGE SCALE GENOMIC DNA]</scope>
    <source>
        <tissue evidence="2">Nenye</tissue>
    </source>
</reference>
<evidence type="ECO:0000313" key="3">
    <source>
        <dbReference type="Proteomes" id="UP001630127"/>
    </source>
</evidence>
<name>A0ABD3AH91_9GENT</name>
<dbReference type="Proteomes" id="UP001630127">
    <property type="component" value="Unassembled WGS sequence"/>
</dbReference>
<dbReference type="AlphaFoldDB" id="A0ABD3AH91"/>
<feature type="region of interest" description="Disordered" evidence="1">
    <location>
        <begin position="16"/>
        <end position="37"/>
    </location>
</feature>
<sequence>MAPILNTQSITGLPICLSGITPPPPPPLSEEMADHDRRRKGLKKLRFRGLIRSKRLHAVGAADQELRTSFVAQRNNHQEEEAAVGVGVLTPVRAD</sequence>
<gene>
    <name evidence="2" type="ORF">ACH5RR_009925</name>
</gene>
<accession>A0ABD3AH91</accession>
<proteinExistence type="predicted"/>
<organism evidence="2 3">
    <name type="scientific">Cinchona calisaya</name>
    <dbReference type="NCBI Taxonomy" id="153742"/>
    <lineage>
        <taxon>Eukaryota</taxon>
        <taxon>Viridiplantae</taxon>
        <taxon>Streptophyta</taxon>
        <taxon>Embryophyta</taxon>
        <taxon>Tracheophyta</taxon>
        <taxon>Spermatophyta</taxon>
        <taxon>Magnoliopsida</taxon>
        <taxon>eudicotyledons</taxon>
        <taxon>Gunneridae</taxon>
        <taxon>Pentapetalae</taxon>
        <taxon>asterids</taxon>
        <taxon>lamiids</taxon>
        <taxon>Gentianales</taxon>
        <taxon>Rubiaceae</taxon>
        <taxon>Cinchonoideae</taxon>
        <taxon>Cinchoneae</taxon>
        <taxon>Cinchona</taxon>
    </lineage>
</organism>
<dbReference type="EMBL" id="JBJUIK010000004">
    <property type="protein sequence ID" value="KAL3530603.1"/>
    <property type="molecule type" value="Genomic_DNA"/>
</dbReference>
<protein>
    <submittedName>
        <fullName evidence="2">Uncharacterized protein</fullName>
    </submittedName>
</protein>
<evidence type="ECO:0000313" key="2">
    <source>
        <dbReference type="EMBL" id="KAL3530603.1"/>
    </source>
</evidence>
<evidence type="ECO:0000256" key="1">
    <source>
        <dbReference type="SAM" id="MobiDB-lite"/>
    </source>
</evidence>
<keyword evidence="3" id="KW-1185">Reference proteome</keyword>